<reference evidence="3 4" key="1">
    <citation type="submission" date="2015-03" db="EMBL/GenBank/DDBJ databases">
        <authorList>
            <person name="Hassan Y.I."/>
            <person name="Lepp D."/>
            <person name="Zhou T."/>
        </authorList>
    </citation>
    <scope>NUCLEOTIDE SEQUENCE [LARGE SCALE GENOMIC DNA]</scope>
    <source>
        <strain evidence="3 4">GH2-10</strain>
    </source>
</reference>
<evidence type="ECO:0000313" key="4">
    <source>
        <dbReference type="Proteomes" id="UP000033514"/>
    </source>
</evidence>
<dbReference type="PATRIC" id="fig|361041.3.peg.374"/>
<feature type="chain" id="PRO_5002491787" description="CsgH-like domain-containing protein" evidence="1">
    <location>
        <begin position="24"/>
        <end position="121"/>
    </location>
</feature>
<dbReference type="AlphaFoldDB" id="A0A0F5LE64"/>
<keyword evidence="4" id="KW-1185">Reference proteome</keyword>
<dbReference type="Gene3D" id="2.60.40.2420">
    <property type="match status" value="1"/>
</dbReference>
<dbReference type="InterPro" id="IPR047726">
    <property type="entry name" value="CsgH_dom"/>
</dbReference>
<keyword evidence="1" id="KW-0732">Signal</keyword>
<feature type="domain" description="CsgH-like" evidence="2">
    <location>
        <begin position="29"/>
        <end position="114"/>
    </location>
</feature>
<comment type="caution">
    <text evidence="3">The sequence shown here is derived from an EMBL/GenBank/DDBJ whole genome shotgun (WGS) entry which is preliminary data.</text>
</comment>
<dbReference type="InterPro" id="IPR048632">
    <property type="entry name" value="CsgH-like"/>
</dbReference>
<dbReference type="Proteomes" id="UP000033514">
    <property type="component" value="Unassembled WGS sequence"/>
</dbReference>
<dbReference type="NCBIfam" id="NF041112">
    <property type="entry name" value="chap_CsgH_alph"/>
    <property type="match status" value="1"/>
</dbReference>
<dbReference type="EMBL" id="LAJG01000014">
    <property type="protein sequence ID" value="KKB79897.1"/>
    <property type="molecule type" value="Genomic_DNA"/>
</dbReference>
<organism evidence="3 4">
    <name type="scientific">Devosia soli</name>
    <dbReference type="NCBI Taxonomy" id="361041"/>
    <lineage>
        <taxon>Bacteria</taxon>
        <taxon>Pseudomonadati</taxon>
        <taxon>Pseudomonadota</taxon>
        <taxon>Alphaproteobacteria</taxon>
        <taxon>Hyphomicrobiales</taxon>
        <taxon>Devosiaceae</taxon>
        <taxon>Devosia</taxon>
    </lineage>
</organism>
<proteinExistence type="predicted"/>
<dbReference type="Pfam" id="PF21112">
    <property type="entry name" value="CsgH"/>
    <property type="match status" value="1"/>
</dbReference>
<feature type="signal peptide" evidence="1">
    <location>
        <begin position="1"/>
        <end position="23"/>
    </location>
</feature>
<evidence type="ECO:0000256" key="1">
    <source>
        <dbReference type="SAM" id="SignalP"/>
    </source>
</evidence>
<dbReference type="STRING" id="361041.VW35_05310"/>
<name>A0A0F5LE64_9HYPH</name>
<protein>
    <recommendedName>
        <fullName evidence="2">CsgH-like domain-containing protein</fullName>
    </recommendedName>
</protein>
<dbReference type="InterPro" id="IPR053722">
    <property type="entry name" value="Curli_assembly_CsgC/AgfC"/>
</dbReference>
<accession>A0A0F5LE64</accession>
<evidence type="ECO:0000259" key="2">
    <source>
        <dbReference type="Pfam" id="PF21112"/>
    </source>
</evidence>
<gene>
    <name evidence="3" type="ORF">VW35_05310</name>
</gene>
<evidence type="ECO:0000313" key="3">
    <source>
        <dbReference type="EMBL" id="KKB79897.1"/>
    </source>
</evidence>
<sequence length="121" mass="12097">MIQTIFAAAAAVSAVGFAANANASGGDFACGVVTKTQNGMMSVEGTLLSPTALIGQYRFAFKSSGNGGSTNISQGGQFTAAPNAEVSLGQVMVNAGSSISVDFTVTVNGKTFDCSQIATRT</sequence>